<evidence type="ECO:0000259" key="5">
    <source>
        <dbReference type="PROSITE" id="PS50977"/>
    </source>
</evidence>
<organism evidence="6 8">
    <name type="scientific">Labedella gwakjiensis</name>
    <dbReference type="NCBI Taxonomy" id="390269"/>
    <lineage>
        <taxon>Bacteria</taxon>
        <taxon>Bacillati</taxon>
        <taxon>Actinomycetota</taxon>
        <taxon>Actinomycetes</taxon>
        <taxon>Micrococcales</taxon>
        <taxon>Microbacteriaceae</taxon>
        <taxon>Labedella</taxon>
    </lineage>
</organism>
<proteinExistence type="predicted"/>
<dbReference type="Pfam" id="PF00440">
    <property type="entry name" value="TetR_N"/>
    <property type="match status" value="1"/>
</dbReference>
<keyword evidence="3" id="KW-0804">Transcription</keyword>
<evidence type="ECO:0000256" key="4">
    <source>
        <dbReference type="PROSITE-ProRule" id="PRU00335"/>
    </source>
</evidence>
<evidence type="ECO:0000313" key="9">
    <source>
        <dbReference type="Proteomes" id="UP000268291"/>
    </source>
</evidence>
<dbReference type="PANTHER" id="PTHR47506:SF1">
    <property type="entry name" value="HTH-TYPE TRANSCRIPTIONAL REGULATOR YJDC"/>
    <property type="match status" value="1"/>
</dbReference>
<keyword evidence="9" id="KW-1185">Reference proteome</keyword>
<dbReference type="SUPFAM" id="SSF48498">
    <property type="entry name" value="Tetracyclin repressor-like, C-terminal domain"/>
    <property type="match status" value="1"/>
</dbReference>
<keyword evidence="1" id="KW-0805">Transcription regulation</keyword>
<dbReference type="PANTHER" id="PTHR47506">
    <property type="entry name" value="TRANSCRIPTIONAL REGULATORY PROTEIN"/>
    <property type="match status" value="1"/>
</dbReference>
<dbReference type="AlphaFoldDB" id="A0A2P8GVC7"/>
<accession>A0A2P8GVC7</accession>
<evidence type="ECO:0000313" key="7">
    <source>
        <dbReference type="EMBL" id="RUQ87526.1"/>
    </source>
</evidence>
<dbReference type="Gene3D" id="1.10.10.60">
    <property type="entry name" value="Homeodomain-like"/>
    <property type="match status" value="1"/>
</dbReference>
<dbReference type="InterPro" id="IPR009057">
    <property type="entry name" value="Homeodomain-like_sf"/>
</dbReference>
<evidence type="ECO:0000256" key="3">
    <source>
        <dbReference type="ARBA" id="ARBA00023163"/>
    </source>
</evidence>
<dbReference type="EMBL" id="RZGY01000001">
    <property type="protein sequence ID" value="RUQ87526.1"/>
    <property type="molecule type" value="Genomic_DNA"/>
</dbReference>
<dbReference type="PROSITE" id="PS50977">
    <property type="entry name" value="HTH_TETR_2"/>
    <property type="match status" value="1"/>
</dbReference>
<evidence type="ECO:0000313" key="6">
    <source>
        <dbReference type="EMBL" id="PSL37905.1"/>
    </source>
</evidence>
<protein>
    <submittedName>
        <fullName evidence="6">TetR family transcriptional regulator</fullName>
    </submittedName>
    <submittedName>
        <fullName evidence="7">TetR/AcrR family transcriptional regulator</fullName>
    </submittedName>
</protein>
<reference evidence="6 8" key="1">
    <citation type="submission" date="2018-03" db="EMBL/GenBank/DDBJ databases">
        <title>Genomic Encyclopedia of Archaeal and Bacterial Type Strains, Phase II (KMG-II): from individual species to whole genera.</title>
        <authorList>
            <person name="Goeker M."/>
        </authorList>
    </citation>
    <scope>NUCLEOTIDE SEQUENCE [LARGE SCALE GENOMIC DNA]</scope>
    <source>
        <strain evidence="6 8">DSM 21548</strain>
    </source>
</reference>
<dbReference type="RefSeq" id="WP_106562984.1">
    <property type="nucleotide sequence ID" value="NZ_PYAU01000001.1"/>
</dbReference>
<dbReference type="Proteomes" id="UP000241203">
    <property type="component" value="Unassembled WGS sequence"/>
</dbReference>
<dbReference type="InterPro" id="IPR036271">
    <property type="entry name" value="Tet_transcr_reg_TetR-rel_C_sf"/>
</dbReference>
<evidence type="ECO:0000256" key="2">
    <source>
        <dbReference type="ARBA" id="ARBA00023125"/>
    </source>
</evidence>
<keyword evidence="2 4" id="KW-0238">DNA-binding</keyword>
<comment type="caution">
    <text evidence="6">The sequence shown here is derived from an EMBL/GenBank/DDBJ whole genome shotgun (WGS) entry which is preliminary data.</text>
</comment>
<dbReference type="GO" id="GO:0003677">
    <property type="term" value="F:DNA binding"/>
    <property type="evidence" value="ECO:0007669"/>
    <property type="project" value="UniProtKB-UniRule"/>
</dbReference>
<feature type="domain" description="HTH tetR-type" evidence="5">
    <location>
        <begin position="7"/>
        <end position="67"/>
    </location>
</feature>
<reference evidence="7 9" key="2">
    <citation type="submission" date="2018-12" db="EMBL/GenBank/DDBJ databases">
        <authorList>
            <person name="hu s."/>
            <person name="Xu Y."/>
            <person name="Xu B."/>
            <person name="Li F."/>
        </authorList>
    </citation>
    <scope>NUCLEOTIDE SEQUENCE [LARGE SCALE GENOMIC DNA]</scope>
    <source>
        <strain evidence="7 9">KSW2-17</strain>
    </source>
</reference>
<dbReference type="InterPro" id="IPR023772">
    <property type="entry name" value="DNA-bd_HTH_TetR-type_CS"/>
</dbReference>
<dbReference type="Gene3D" id="1.10.357.10">
    <property type="entry name" value="Tetracycline Repressor, domain 2"/>
    <property type="match status" value="1"/>
</dbReference>
<name>A0A2P8GVC7_9MICO</name>
<evidence type="ECO:0000256" key="1">
    <source>
        <dbReference type="ARBA" id="ARBA00023015"/>
    </source>
</evidence>
<dbReference type="InterPro" id="IPR001647">
    <property type="entry name" value="HTH_TetR"/>
</dbReference>
<dbReference type="SUPFAM" id="SSF46689">
    <property type="entry name" value="Homeodomain-like"/>
    <property type="match status" value="1"/>
</dbReference>
<evidence type="ECO:0000313" key="8">
    <source>
        <dbReference type="Proteomes" id="UP000241203"/>
    </source>
</evidence>
<dbReference type="PROSITE" id="PS01081">
    <property type="entry name" value="HTH_TETR_1"/>
    <property type="match status" value="1"/>
</dbReference>
<dbReference type="OrthoDB" id="9805134at2"/>
<sequence length="199" mass="21414">MAGRPRSFDRNTAVVVAMEQFWRDGYEATTVAKLTEAMGITPPSMYAAFGDKDHLFHAAVDCYVDAMMVGFEKALTQPTAFDAIREMLYISGEAHTASGTPAGCFVAIEPRLASERAILRRRLAERIEQGIADCDVPPDTHPEELAGYVMAVHSGMAMRARDGGTSEEVLAIAEMGLQAIAVSLAATSSSRLAAGDRRD</sequence>
<dbReference type="Proteomes" id="UP000268291">
    <property type="component" value="Unassembled WGS sequence"/>
</dbReference>
<feature type="DNA-binding region" description="H-T-H motif" evidence="4">
    <location>
        <begin position="30"/>
        <end position="49"/>
    </location>
</feature>
<gene>
    <name evidence="6" type="ORF">CLV49_1513</name>
    <name evidence="7" type="ORF">ELQ93_11630</name>
</gene>
<dbReference type="EMBL" id="PYAU01000001">
    <property type="protein sequence ID" value="PSL37905.1"/>
    <property type="molecule type" value="Genomic_DNA"/>
</dbReference>